<name>A0A8K0VSN7_9PLEO</name>
<proteinExistence type="predicted"/>
<organism evidence="5 6">
    <name type="scientific">Paraphoma chrysanthemicola</name>
    <dbReference type="NCBI Taxonomy" id="798071"/>
    <lineage>
        <taxon>Eukaryota</taxon>
        <taxon>Fungi</taxon>
        <taxon>Dikarya</taxon>
        <taxon>Ascomycota</taxon>
        <taxon>Pezizomycotina</taxon>
        <taxon>Dothideomycetes</taxon>
        <taxon>Pleosporomycetidae</taxon>
        <taxon>Pleosporales</taxon>
        <taxon>Pleosporineae</taxon>
        <taxon>Phaeosphaeriaceae</taxon>
        <taxon>Paraphoma</taxon>
    </lineage>
</organism>
<evidence type="ECO:0000259" key="4">
    <source>
        <dbReference type="Pfam" id="PF01494"/>
    </source>
</evidence>
<keyword evidence="2" id="KW-0274">FAD</keyword>
<dbReference type="SUPFAM" id="SSF51905">
    <property type="entry name" value="FAD/NAD(P)-binding domain"/>
    <property type="match status" value="1"/>
</dbReference>
<dbReference type="Pfam" id="PF01494">
    <property type="entry name" value="FAD_binding_3"/>
    <property type="match status" value="1"/>
</dbReference>
<dbReference type="InterPro" id="IPR050641">
    <property type="entry name" value="RIFMO-like"/>
</dbReference>
<dbReference type="EMBL" id="JAGMVJ010000023">
    <property type="protein sequence ID" value="KAH7072513.1"/>
    <property type="molecule type" value="Genomic_DNA"/>
</dbReference>
<dbReference type="PRINTS" id="PR00420">
    <property type="entry name" value="RNGMNOXGNASE"/>
</dbReference>
<keyword evidence="3" id="KW-0560">Oxidoreductase</keyword>
<gene>
    <name evidence="5" type="ORF">FB567DRAFT_480847</name>
</gene>
<dbReference type="GO" id="GO:0071949">
    <property type="term" value="F:FAD binding"/>
    <property type="evidence" value="ECO:0007669"/>
    <property type="project" value="InterPro"/>
</dbReference>
<evidence type="ECO:0000313" key="5">
    <source>
        <dbReference type="EMBL" id="KAH7072513.1"/>
    </source>
</evidence>
<evidence type="ECO:0000256" key="1">
    <source>
        <dbReference type="ARBA" id="ARBA00022630"/>
    </source>
</evidence>
<keyword evidence="6" id="KW-1185">Reference proteome</keyword>
<keyword evidence="1" id="KW-0285">Flavoprotein</keyword>
<dbReference type="Pfam" id="PF21274">
    <property type="entry name" value="Rng_hyd_C"/>
    <property type="match status" value="1"/>
</dbReference>
<dbReference type="AlphaFoldDB" id="A0A8K0VSN7"/>
<dbReference type="InterPro" id="IPR036188">
    <property type="entry name" value="FAD/NAD-bd_sf"/>
</dbReference>
<feature type="domain" description="FAD-binding" evidence="4">
    <location>
        <begin position="4"/>
        <end position="368"/>
    </location>
</feature>
<reference evidence="5" key="1">
    <citation type="journal article" date="2021" name="Nat. Commun.">
        <title>Genetic determinants of endophytism in the Arabidopsis root mycobiome.</title>
        <authorList>
            <person name="Mesny F."/>
            <person name="Miyauchi S."/>
            <person name="Thiergart T."/>
            <person name="Pickel B."/>
            <person name="Atanasova L."/>
            <person name="Karlsson M."/>
            <person name="Huettel B."/>
            <person name="Barry K.W."/>
            <person name="Haridas S."/>
            <person name="Chen C."/>
            <person name="Bauer D."/>
            <person name="Andreopoulos W."/>
            <person name="Pangilinan J."/>
            <person name="LaButti K."/>
            <person name="Riley R."/>
            <person name="Lipzen A."/>
            <person name="Clum A."/>
            <person name="Drula E."/>
            <person name="Henrissat B."/>
            <person name="Kohler A."/>
            <person name="Grigoriev I.V."/>
            <person name="Martin F.M."/>
            <person name="Hacquard S."/>
        </authorList>
    </citation>
    <scope>NUCLEOTIDE SEQUENCE</scope>
    <source>
        <strain evidence="5">MPI-SDFR-AT-0120</strain>
    </source>
</reference>
<accession>A0A8K0VSN7</accession>
<dbReference type="Gene3D" id="3.50.50.60">
    <property type="entry name" value="FAD/NAD(P)-binding domain"/>
    <property type="match status" value="1"/>
</dbReference>
<evidence type="ECO:0000256" key="3">
    <source>
        <dbReference type="ARBA" id="ARBA00023002"/>
    </source>
</evidence>
<evidence type="ECO:0000313" key="6">
    <source>
        <dbReference type="Proteomes" id="UP000813461"/>
    </source>
</evidence>
<dbReference type="InterPro" id="IPR002938">
    <property type="entry name" value="FAD-bd"/>
</dbReference>
<dbReference type="GO" id="GO:0016709">
    <property type="term" value="F:oxidoreductase activity, acting on paired donors, with incorporation or reduction of molecular oxygen, NAD(P)H as one donor, and incorporation of one atom of oxygen"/>
    <property type="evidence" value="ECO:0007669"/>
    <property type="project" value="UniProtKB-ARBA"/>
</dbReference>
<protein>
    <submittedName>
        <fullName evidence="5">FAD binding domain-containing protein</fullName>
    </submittedName>
</protein>
<evidence type="ECO:0000256" key="2">
    <source>
        <dbReference type="ARBA" id="ARBA00022827"/>
    </source>
</evidence>
<dbReference type="Gene3D" id="3.30.9.10">
    <property type="entry name" value="D-Amino Acid Oxidase, subunit A, domain 2"/>
    <property type="match status" value="1"/>
</dbReference>
<dbReference type="PANTHER" id="PTHR43004:SF8">
    <property type="entry name" value="FAD-BINDING DOMAIN-CONTAINING PROTEIN-RELATED"/>
    <property type="match status" value="1"/>
</dbReference>
<comment type="caution">
    <text evidence="5">The sequence shown here is derived from an EMBL/GenBank/DDBJ whole genome shotgun (WGS) entry which is preliminary data.</text>
</comment>
<dbReference type="OrthoDB" id="2690153at2759"/>
<sequence>MSEETDILIVGAGPSGGALASFLGSYGLSGIVIAAAAGTADTPRAHITNMAALECLRDIGLEPEILKVATTHGCMEHTRWCQSMAGEEYARIYSWGHDPQRKGDYDAASPCNPVDLPQTLLEPVLVKYAEEHGFPCRFNNRFIRFSQDNGAYVSEIQNETTRERYTVRSKYLFGCDGGRSNIVRQLDLPLIRKPGQGLAINLLVETDLSHLVEYRTGNLHWVMDPENDYPTFGKMAIVRMVKPWSEWMFILFPDPNSDLSQEPTYEEYLHEVQKLIGDTKVPAKIKDISKWYINEIVAEQYSEGNIFCLGDAVHRHPPFNGLGSNTCIQDAYNLAWKIAQVVKGEAGPALLSSYSAERQPVGVDIVTRANQGFRDHYAVWNALGMTLDTKIERVQAFNELRAATPAGEARRQLLREAITGTAREFHAVGWEMNQRYVSEAIYLGDEATPRPPLPSDPVLYHEITTYPGSRLPHAWLNTKVPGKQLSTIDLAGQGRFILLTGIGGDKWRAAGQSVGGVLGIDIPVYSIGWGQDYEDVYFDWSRRREIREDGCILLRPDRFVAWRYMGLVDDCHQKLLHVLSHVLSRKET</sequence>
<dbReference type="Proteomes" id="UP000813461">
    <property type="component" value="Unassembled WGS sequence"/>
</dbReference>
<dbReference type="PANTHER" id="PTHR43004">
    <property type="entry name" value="TRK SYSTEM POTASSIUM UPTAKE PROTEIN"/>
    <property type="match status" value="1"/>
</dbReference>
<dbReference type="Gene3D" id="3.40.30.120">
    <property type="match status" value="1"/>
</dbReference>